<protein>
    <submittedName>
        <fullName evidence="1">Uncharacterized protein</fullName>
    </submittedName>
</protein>
<dbReference type="Proteomes" id="UP001291623">
    <property type="component" value="Unassembled WGS sequence"/>
</dbReference>
<gene>
    <name evidence="1" type="ORF">RND71_042958</name>
</gene>
<comment type="caution">
    <text evidence="1">The sequence shown here is derived from an EMBL/GenBank/DDBJ whole genome shotgun (WGS) entry which is preliminary data.</text>
</comment>
<evidence type="ECO:0000313" key="1">
    <source>
        <dbReference type="EMBL" id="KAK4338471.1"/>
    </source>
</evidence>
<evidence type="ECO:0000313" key="2">
    <source>
        <dbReference type="Proteomes" id="UP001291623"/>
    </source>
</evidence>
<name>A0AAE1USS7_9SOLA</name>
<reference evidence="1" key="1">
    <citation type="submission" date="2023-12" db="EMBL/GenBank/DDBJ databases">
        <title>Genome assembly of Anisodus tanguticus.</title>
        <authorList>
            <person name="Wang Y.-J."/>
        </authorList>
    </citation>
    <scope>NUCLEOTIDE SEQUENCE</scope>
    <source>
        <strain evidence="1">KB-2021</strain>
        <tissue evidence="1">Leaf</tissue>
    </source>
</reference>
<sequence length="132" mass="14813">MSSHPISCNLSQLFRLKSPQFIIIDNCHRIPIQGYGHAYTQPPHPFFSLNNVLYAPHIIKNLISIRKFTRNNFVSVDFDLFSFTVKDLHTGTPLTRCNSTGDLYPITLSSAASSRSHTALVAMSPSISHNRL</sequence>
<dbReference type="AlphaFoldDB" id="A0AAE1USS7"/>
<proteinExistence type="predicted"/>
<keyword evidence="2" id="KW-1185">Reference proteome</keyword>
<dbReference type="EMBL" id="JAVYJV010000024">
    <property type="protein sequence ID" value="KAK4338471.1"/>
    <property type="molecule type" value="Genomic_DNA"/>
</dbReference>
<organism evidence="1 2">
    <name type="scientific">Anisodus tanguticus</name>
    <dbReference type="NCBI Taxonomy" id="243964"/>
    <lineage>
        <taxon>Eukaryota</taxon>
        <taxon>Viridiplantae</taxon>
        <taxon>Streptophyta</taxon>
        <taxon>Embryophyta</taxon>
        <taxon>Tracheophyta</taxon>
        <taxon>Spermatophyta</taxon>
        <taxon>Magnoliopsida</taxon>
        <taxon>eudicotyledons</taxon>
        <taxon>Gunneridae</taxon>
        <taxon>Pentapetalae</taxon>
        <taxon>asterids</taxon>
        <taxon>lamiids</taxon>
        <taxon>Solanales</taxon>
        <taxon>Solanaceae</taxon>
        <taxon>Solanoideae</taxon>
        <taxon>Hyoscyameae</taxon>
        <taxon>Anisodus</taxon>
    </lineage>
</organism>
<accession>A0AAE1USS7</accession>